<dbReference type="EC" id="5.6.2.4" evidence="9"/>
<dbReference type="GO" id="GO:0043138">
    <property type="term" value="F:3'-5' DNA helicase activity"/>
    <property type="evidence" value="ECO:0007669"/>
    <property type="project" value="UniProtKB-EC"/>
</dbReference>
<dbReference type="InterPro" id="IPR013986">
    <property type="entry name" value="DExx_box_DNA_helicase_dom_sf"/>
</dbReference>
<evidence type="ECO:0000256" key="4">
    <source>
        <dbReference type="ARBA" id="ARBA00022806"/>
    </source>
</evidence>
<name>A0A9D1IW15_9CLOT</name>
<accession>A0A9D1IW15</accession>
<dbReference type="CDD" id="cd17932">
    <property type="entry name" value="DEXQc_UvrD"/>
    <property type="match status" value="1"/>
</dbReference>
<feature type="region of interest" description="Disordered" evidence="12">
    <location>
        <begin position="698"/>
        <end position="740"/>
    </location>
</feature>
<dbReference type="GO" id="GO:0005829">
    <property type="term" value="C:cytosol"/>
    <property type="evidence" value="ECO:0007669"/>
    <property type="project" value="TreeGrafter"/>
</dbReference>
<keyword evidence="5 11" id="KW-0067">ATP-binding</keyword>
<proteinExistence type="inferred from homology"/>
<feature type="compositionally biased region" description="Low complexity" evidence="12">
    <location>
        <begin position="708"/>
        <end position="717"/>
    </location>
</feature>
<evidence type="ECO:0000256" key="11">
    <source>
        <dbReference type="PROSITE-ProRule" id="PRU00560"/>
    </source>
</evidence>
<dbReference type="PROSITE" id="PS51217">
    <property type="entry name" value="UVRD_HELICASE_CTER"/>
    <property type="match status" value="1"/>
</dbReference>
<dbReference type="GO" id="GO:0005524">
    <property type="term" value="F:ATP binding"/>
    <property type="evidence" value="ECO:0007669"/>
    <property type="project" value="UniProtKB-UniRule"/>
</dbReference>
<evidence type="ECO:0000256" key="7">
    <source>
        <dbReference type="ARBA" id="ARBA00023235"/>
    </source>
</evidence>
<dbReference type="Gene3D" id="1.10.10.160">
    <property type="match status" value="1"/>
</dbReference>
<dbReference type="GO" id="GO:0033202">
    <property type="term" value="C:DNA helicase complex"/>
    <property type="evidence" value="ECO:0007669"/>
    <property type="project" value="TreeGrafter"/>
</dbReference>
<evidence type="ECO:0000256" key="9">
    <source>
        <dbReference type="ARBA" id="ARBA00034808"/>
    </source>
</evidence>
<evidence type="ECO:0000313" key="16">
    <source>
        <dbReference type="Proteomes" id="UP000824073"/>
    </source>
</evidence>
<evidence type="ECO:0000259" key="13">
    <source>
        <dbReference type="PROSITE" id="PS51198"/>
    </source>
</evidence>
<comment type="catalytic activity">
    <reaction evidence="8">
        <text>Couples ATP hydrolysis with the unwinding of duplex DNA by translocating in the 3'-5' direction.</text>
        <dbReference type="EC" id="5.6.2.4"/>
    </reaction>
</comment>
<evidence type="ECO:0000259" key="14">
    <source>
        <dbReference type="PROSITE" id="PS51217"/>
    </source>
</evidence>
<feature type="compositionally biased region" description="Low complexity" evidence="12">
    <location>
        <begin position="729"/>
        <end position="739"/>
    </location>
</feature>
<keyword evidence="2 11" id="KW-0547">Nucleotide-binding</keyword>
<dbReference type="InterPro" id="IPR000212">
    <property type="entry name" value="DNA_helicase_UvrD/REP"/>
</dbReference>
<evidence type="ECO:0000256" key="12">
    <source>
        <dbReference type="SAM" id="MobiDB-lite"/>
    </source>
</evidence>
<dbReference type="Proteomes" id="UP000824073">
    <property type="component" value="Unassembled WGS sequence"/>
</dbReference>
<dbReference type="Pfam" id="PF13361">
    <property type="entry name" value="UvrD_C"/>
    <property type="match status" value="1"/>
</dbReference>
<evidence type="ECO:0000256" key="2">
    <source>
        <dbReference type="ARBA" id="ARBA00022741"/>
    </source>
</evidence>
<dbReference type="Pfam" id="PF21196">
    <property type="entry name" value="PcrA_UvrD_tudor"/>
    <property type="match status" value="1"/>
</dbReference>
<dbReference type="InterPro" id="IPR014016">
    <property type="entry name" value="UvrD-like_ATP-bd"/>
</dbReference>
<dbReference type="PROSITE" id="PS51198">
    <property type="entry name" value="UVRD_HELICASE_ATP_BIND"/>
    <property type="match status" value="1"/>
</dbReference>
<dbReference type="Gene3D" id="3.40.50.300">
    <property type="entry name" value="P-loop containing nucleotide triphosphate hydrolases"/>
    <property type="match status" value="3"/>
</dbReference>
<comment type="similarity">
    <text evidence="1">Belongs to the helicase family. UvrD subfamily.</text>
</comment>
<sequence>MSDFDVRYSALRRAVIENEFEKLNDMQKKAVFKTEGPVLLLAGAGSGKTTVLINRVINLLRFGRGYECETAPDWAGDGELARLAQAVADPGALSESELLRLCSVDAPRPWEIIAITFTNKAAGELRDRLNVACGPQAADLWAHTFHSACTRILRRDIDRLGYSKSFTIYDEDDKKRMLTGILKDLDIDEKKFELRGISSEISRAKDNLVDPAEYEELAGSDYYKRIVSRVYTAYQKRMLSANALDFDDIIFKTVELLRGFADVREYYQNKFRYVLVDEYQDTNHAQYVLCSILAGRHRNLCVVGDDDQSIYKFRGATIANILEFEQQYPEAVTIRLEQNYRSTGNILSAANEVIACNTARKGKTLWTQNAQGERVHLYTADSQDDEAQYVAARIHEGYARGEKLNSFTVLYRNHALSNSIESAFKRNSIPYRIVSGLRFFDRAEVKDMLAYLWVIHNPNDSVRLRRIINNPARKIGAKTLETLAFLEDREGISQLAIAARAGEYPDFGKSAAGALEQFANLMASLQSMAGSMPLPDFYEEVMYKTGYLPALEAQDTIEAHGRIDNIRELKSSIVEYCERAETPTLGEFLEEISLLTDVDRYDEEADAVTMMTMHSAKGLEFDTVFLVGVEEGLFPSYRSMEKNEELEEERRICYVAMTRAKKELYISCARRRMLYGQTSFAKPSRFIDEIPEACLQREGPQSPVLQSARPARQAPARRAPRPRPEVSIAPPAAAPSGGPVQSFRPGDRIAHKVFGAGVVKNATPMGGDVLLEIAFETSGTKLMMAKTASQYIQIL</sequence>
<keyword evidence="7" id="KW-0413">Isomerase</keyword>
<dbReference type="EMBL" id="DVMR01000024">
    <property type="protein sequence ID" value="HIU43064.1"/>
    <property type="molecule type" value="Genomic_DNA"/>
</dbReference>
<dbReference type="GO" id="GO:0003677">
    <property type="term" value="F:DNA binding"/>
    <property type="evidence" value="ECO:0007669"/>
    <property type="project" value="UniProtKB-KW"/>
</dbReference>
<keyword evidence="3 11" id="KW-0378">Hydrolase</keyword>
<dbReference type="GO" id="GO:0009314">
    <property type="term" value="P:response to radiation"/>
    <property type="evidence" value="ECO:0007669"/>
    <property type="project" value="UniProtKB-ARBA"/>
</dbReference>
<comment type="caution">
    <text evidence="15">The sequence shown here is derived from an EMBL/GenBank/DDBJ whole genome shotgun (WGS) entry which is preliminary data.</text>
</comment>
<keyword evidence="6" id="KW-0238">DNA-binding</keyword>
<reference evidence="15" key="1">
    <citation type="submission" date="2020-10" db="EMBL/GenBank/DDBJ databases">
        <authorList>
            <person name="Gilroy R."/>
        </authorList>
    </citation>
    <scope>NUCLEOTIDE SEQUENCE</scope>
    <source>
        <strain evidence="15">CHK191-8634</strain>
    </source>
</reference>
<dbReference type="InterPro" id="IPR014017">
    <property type="entry name" value="DNA_helicase_UvrD-like_C"/>
</dbReference>
<evidence type="ECO:0000256" key="6">
    <source>
        <dbReference type="ARBA" id="ARBA00023125"/>
    </source>
</evidence>
<dbReference type="Gene3D" id="1.10.486.10">
    <property type="entry name" value="PCRA, domain 4"/>
    <property type="match status" value="1"/>
</dbReference>
<dbReference type="InterPro" id="IPR027417">
    <property type="entry name" value="P-loop_NTPase"/>
</dbReference>
<dbReference type="GO" id="GO:0016787">
    <property type="term" value="F:hydrolase activity"/>
    <property type="evidence" value="ECO:0007669"/>
    <property type="project" value="UniProtKB-UniRule"/>
</dbReference>
<evidence type="ECO:0000256" key="5">
    <source>
        <dbReference type="ARBA" id="ARBA00022840"/>
    </source>
</evidence>
<dbReference type="AlphaFoldDB" id="A0A9D1IW15"/>
<keyword evidence="4 11" id="KW-0347">Helicase</keyword>
<evidence type="ECO:0000256" key="10">
    <source>
        <dbReference type="ARBA" id="ARBA00048988"/>
    </source>
</evidence>
<protein>
    <recommendedName>
        <fullName evidence="9">DNA 3'-5' helicase</fullName>
        <ecNumber evidence="9">5.6.2.4</ecNumber>
    </recommendedName>
</protein>
<feature type="domain" description="UvrD-like helicase ATP-binding" evidence="13">
    <location>
        <begin position="21"/>
        <end position="343"/>
    </location>
</feature>
<evidence type="ECO:0000256" key="3">
    <source>
        <dbReference type="ARBA" id="ARBA00022801"/>
    </source>
</evidence>
<feature type="binding site" evidence="11">
    <location>
        <begin position="42"/>
        <end position="49"/>
    </location>
    <ligand>
        <name>ATP</name>
        <dbReference type="ChEBI" id="CHEBI:30616"/>
    </ligand>
</feature>
<evidence type="ECO:0000313" key="15">
    <source>
        <dbReference type="EMBL" id="HIU43064.1"/>
    </source>
</evidence>
<gene>
    <name evidence="15" type="ORF">IAB67_02065</name>
</gene>
<reference evidence="15" key="2">
    <citation type="journal article" date="2021" name="PeerJ">
        <title>Extensive microbial diversity within the chicken gut microbiome revealed by metagenomics and culture.</title>
        <authorList>
            <person name="Gilroy R."/>
            <person name="Ravi A."/>
            <person name="Getino M."/>
            <person name="Pursley I."/>
            <person name="Horton D.L."/>
            <person name="Alikhan N.F."/>
            <person name="Baker D."/>
            <person name="Gharbi K."/>
            <person name="Hall N."/>
            <person name="Watson M."/>
            <person name="Adriaenssens E.M."/>
            <person name="Foster-Nyarko E."/>
            <person name="Jarju S."/>
            <person name="Secka A."/>
            <person name="Antonio M."/>
            <person name="Oren A."/>
            <person name="Chaudhuri R.R."/>
            <person name="La Ragione R."/>
            <person name="Hildebrand F."/>
            <person name="Pallen M.J."/>
        </authorList>
    </citation>
    <scope>NUCLEOTIDE SEQUENCE</scope>
    <source>
        <strain evidence="15">CHK191-8634</strain>
    </source>
</reference>
<dbReference type="FunFam" id="1.10.10.160:FF:000001">
    <property type="entry name" value="ATP-dependent DNA helicase"/>
    <property type="match status" value="1"/>
</dbReference>
<dbReference type="PANTHER" id="PTHR11070:SF2">
    <property type="entry name" value="ATP-DEPENDENT DNA HELICASE SRS2"/>
    <property type="match status" value="1"/>
</dbReference>
<dbReference type="PANTHER" id="PTHR11070">
    <property type="entry name" value="UVRD / RECB / PCRA DNA HELICASE FAMILY MEMBER"/>
    <property type="match status" value="1"/>
</dbReference>
<comment type="catalytic activity">
    <reaction evidence="10">
        <text>ATP + H2O = ADP + phosphate + H(+)</text>
        <dbReference type="Rhea" id="RHEA:13065"/>
        <dbReference type="ChEBI" id="CHEBI:15377"/>
        <dbReference type="ChEBI" id="CHEBI:15378"/>
        <dbReference type="ChEBI" id="CHEBI:30616"/>
        <dbReference type="ChEBI" id="CHEBI:43474"/>
        <dbReference type="ChEBI" id="CHEBI:456216"/>
        <dbReference type="EC" id="5.6.2.4"/>
    </reaction>
</comment>
<dbReference type="GO" id="GO:0000725">
    <property type="term" value="P:recombinational repair"/>
    <property type="evidence" value="ECO:0007669"/>
    <property type="project" value="TreeGrafter"/>
</dbReference>
<dbReference type="SUPFAM" id="SSF52540">
    <property type="entry name" value="P-loop containing nucleoside triphosphate hydrolases"/>
    <property type="match status" value="1"/>
</dbReference>
<dbReference type="Pfam" id="PF00580">
    <property type="entry name" value="UvrD-helicase"/>
    <property type="match status" value="2"/>
</dbReference>
<evidence type="ECO:0000256" key="8">
    <source>
        <dbReference type="ARBA" id="ARBA00034617"/>
    </source>
</evidence>
<feature type="domain" description="UvrD-like helicase C-terminal" evidence="14">
    <location>
        <begin position="344"/>
        <end position="618"/>
    </location>
</feature>
<evidence type="ECO:0000256" key="1">
    <source>
        <dbReference type="ARBA" id="ARBA00009922"/>
    </source>
</evidence>
<organism evidence="15 16">
    <name type="scientific">Candidatus Ventrousia excrementavium</name>
    <dbReference type="NCBI Taxonomy" id="2840961"/>
    <lineage>
        <taxon>Bacteria</taxon>
        <taxon>Bacillati</taxon>
        <taxon>Bacillota</taxon>
        <taxon>Clostridia</taxon>
        <taxon>Eubacteriales</taxon>
        <taxon>Clostridiaceae</taxon>
        <taxon>Clostridiaceae incertae sedis</taxon>
        <taxon>Candidatus Ventrousia</taxon>
    </lineage>
</organism>